<evidence type="ECO:0000313" key="7">
    <source>
        <dbReference type="Proteomes" id="UP000092460"/>
    </source>
</evidence>
<dbReference type="AlphaFoldDB" id="A0A1B0BMM6"/>
<dbReference type="CDD" id="cd06060">
    <property type="entry name" value="misato"/>
    <property type="match status" value="1"/>
</dbReference>
<accession>A0A1B0BMM6</accession>
<proteinExistence type="inferred from homology"/>
<dbReference type="STRING" id="67801.A0A1B0BMM6"/>
<dbReference type="SUPFAM" id="SSF52490">
    <property type="entry name" value="Tubulin nucleotide-binding domain-like"/>
    <property type="match status" value="1"/>
</dbReference>
<dbReference type="Pfam" id="PF14881">
    <property type="entry name" value="Tubulin_3"/>
    <property type="match status" value="1"/>
</dbReference>
<name>A0A1B0BMM6_9MUSC</name>
<feature type="domain" description="DML1/Misato tubulin" evidence="5">
    <location>
        <begin position="151"/>
        <end position="341"/>
    </location>
</feature>
<dbReference type="PANTHER" id="PTHR13391">
    <property type="entry name" value="MITOCHONDRIAL DISTRIBUTION REGULATOR MISATO"/>
    <property type="match status" value="1"/>
</dbReference>
<protein>
    <recommendedName>
        <fullName evidence="8">Protein misato</fullName>
    </recommendedName>
</protein>
<sequence>MINAREILTLQFGNYSNYIGTHWWNIQESAFSYDCEGGTGEICHDVLYRQGINHNKQITYTPRLLLLDLEGSLKHLSQDGELYGTGLKRSGDLADERFVHQECVKKLKEDLAWKASDVEMIVEPESNKNEFQLDLDKEELNVYEKDYNLAQNVDSWADFLYARYHPRTIHVIKQYNHSNETQIFDTYSSGVQLWQDDHFEEDYCDRIRQYVEECDFLQGFQTICDAFNGFAGLASQCLEHLNDEYGKANLVIPVYSPRNILYENADAFMSDSIRVVNSAFLFHRLAEHASTFIPLSIHDRVWRALESVRQLPHLDYIPDNLYQTSAILASYLDTITLKYRLTNAQSTNTMAGFCADLNNYGRKLAAAGLAIPFPMNFDDDLIDCLDKFEEPLFTQFTPNCNIGTNYVVQSVSVRGIPIQRLKRPPQQAKEQIHMPAYRCQSVSEMFQFYLQCVNHSSLAHVTSVKAALSTRVPFPIEMLDRRLTTSGFINIFKKRHLEEKVQSVTCLAIAQSSNEIGDMLESLYKEAKRLKISKLVRFKAAGLEEDDYEETLEGLLLFKDNYEDNYEL</sequence>
<comment type="similarity">
    <text evidence="2">Belongs to the misato family.</text>
</comment>
<dbReference type="InterPro" id="IPR029209">
    <property type="entry name" value="DML1/Misato_tubulin"/>
</dbReference>
<dbReference type="GO" id="GO:0005739">
    <property type="term" value="C:mitochondrion"/>
    <property type="evidence" value="ECO:0007669"/>
    <property type="project" value="UniProtKB-SubCell"/>
</dbReference>
<evidence type="ECO:0000256" key="1">
    <source>
        <dbReference type="ARBA" id="ARBA00004173"/>
    </source>
</evidence>
<evidence type="ECO:0000259" key="5">
    <source>
        <dbReference type="Pfam" id="PF14881"/>
    </source>
</evidence>
<feature type="domain" description="Misato Segment II tubulin-like" evidence="4">
    <location>
        <begin position="5"/>
        <end position="137"/>
    </location>
</feature>
<dbReference type="Gene3D" id="3.40.50.1440">
    <property type="entry name" value="Tubulin/FtsZ, GTPase domain"/>
    <property type="match status" value="1"/>
</dbReference>
<dbReference type="Proteomes" id="UP000092460">
    <property type="component" value="Unassembled WGS sequence"/>
</dbReference>
<dbReference type="PANTHER" id="PTHR13391:SF0">
    <property type="entry name" value="PROTEIN MISATO HOMOLOG 1"/>
    <property type="match status" value="1"/>
</dbReference>
<dbReference type="EMBL" id="JXJN01017010">
    <property type="status" value="NOT_ANNOTATED_CDS"/>
    <property type="molecule type" value="Genomic_DNA"/>
</dbReference>
<keyword evidence="3" id="KW-0496">Mitochondrion</keyword>
<evidence type="ECO:0000256" key="3">
    <source>
        <dbReference type="ARBA" id="ARBA00023128"/>
    </source>
</evidence>
<dbReference type="InterPro" id="IPR036525">
    <property type="entry name" value="Tubulin/FtsZ_GTPase_sf"/>
</dbReference>
<comment type="subcellular location">
    <subcellularLocation>
        <location evidence="1">Mitochondrion</location>
    </subcellularLocation>
</comment>
<reference evidence="6" key="2">
    <citation type="submission" date="2020-05" db="UniProtKB">
        <authorList>
            <consortium name="EnsemblMetazoa"/>
        </authorList>
    </citation>
    <scope>IDENTIFICATION</scope>
    <source>
        <strain evidence="6">IAEA</strain>
    </source>
</reference>
<dbReference type="EnsemblMetazoa" id="GPPI034895-RA">
    <property type="protein sequence ID" value="GPPI034895-PA"/>
    <property type="gene ID" value="GPPI034895"/>
</dbReference>
<evidence type="ECO:0000259" key="4">
    <source>
        <dbReference type="Pfam" id="PF10644"/>
    </source>
</evidence>
<reference evidence="7" key="1">
    <citation type="submission" date="2015-01" db="EMBL/GenBank/DDBJ databases">
        <authorList>
            <person name="Aksoy S."/>
            <person name="Warren W."/>
            <person name="Wilson R.K."/>
        </authorList>
    </citation>
    <scope>NUCLEOTIDE SEQUENCE [LARGE SCALE GENOMIC DNA]</scope>
    <source>
        <strain evidence="7">IAEA</strain>
    </source>
</reference>
<dbReference type="VEuPathDB" id="VectorBase:GPPI034895"/>
<evidence type="ECO:0008006" key="8">
    <source>
        <dbReference type="Google" id="ProtNLM"/>
    </source>
</evidence>
<keyword evidence="7" id="KW-1185">Reference proteome</keyword>
<evidence type="ECO:0000256" key="2">
    <source>
        <dbReference type="ARBA" id="ARBA00008507"/>
    </source>
</evidence>
<dbReference type="InterPro" id="IPR049942">
    <property type="entry name" value="DML1/Misato"/>
</dbReference>
<dbReference type="GO" id="GO:0007005">
    <property type="term" value="P:mitochondrion organization"/>
    <property type="evidence" value="ECO:0007669"/>
    <property type="project" value="InterPro"/>
</dbReference>
<organism evidence="6 7">
    <name type="scientific">Glossina palpalis gambiensis</name>
    <dbReference type="NCBI Taxonomy" id="67801"/>
    <lineage>
        <taxon>Eukaryota</taxon>
        <taxon>Metazoa</taxon>
        <taxon>Ecdysozoa</taxon>
        <taxon>Arthropoda</taxon>
        <taxon>Hexapoda</taxon>
        <taxon>Insecta</taxon>
        <taxon>Pterygota</taxon>
        <taxon>Neoptera</taxon>
        <taxon>Endopterygota</taxon>
        <taxon>Diptera</taxon>
        <taxon>Brachycera</taxon>
        <taxon>Muscomorpha</taxon>
        <taxon>Hippoboscoidea</taxon>
        <taxon>Glossinidae</taxon>
        <taxon>Glossina</taxon>
    </lineage>
</organism>
<evidence type="ECO:0000313" key="6">
    <source>
        <dbReference type="EnsemblMetazoa" id="GPPI034895-PA"/>
    </source>
</evidence>
<dbReference type="InterPro" id="IPR019605">
    <property type="entry name" value="Misato_II_tubulin-like"/>
</dbReference>
<dbReference type="Pfam" id="PF10644">
    <property type="entry name" value="Misat_Tub_SegII"/>
    <property type="match status" value="1"/>
</dbReference>